<name>A0A0W8E164_9ZZZZ</name>
<feature type="transmembrane region" description="Helical" evidence="1">
    <location>
        <begin position="16"/>
        <end position="35"/>
    </location>
</feature>
<organism evidence="2">
    <name type="scientific">hydrocarbon metagenome</name>
    <dbReference type="NCBI Taxonomy" id="938273"/>
    <lineage>
        <taxon>unclassified sequences</taxon>
        <taxon>metagenomes</taxon>
        <taxon>ecological metagenomes</taxon>
    </lineage>
</organism>
<keyword evidence="1" id="KW-1133">Transmembrane helix</keyword>
<gene>
    <name evidence="2" type="ORF">ASZ90_020263</name>
</gene>
<dbReference type="EMBL" id="LNQE01001922">
    <property type="protein sequence ID" value="KUG02362.1"/>
    <property type="molecule type" value="Genomic_DNA"/>
</dbReference>
<dbReference type="AlphaFoldDB" id="A0A0W8E164"/>
<sequence>MSEKDSINRATPAEKIALGVGAATAIGIAAGLYIARKSGAIIRRYTIGDGSGLMKEYWQVEYVKDAMQQTRYFHGTEAAVQRRIKHYKSDIKAIRKLDKSSAESLIMEQKAHLIEL</sequence>
<comment type="caution">
    <text evidence="2">The sequence shown here is derived from an EMBL/GenBank/DDBJ whole genome shotgun (WGS) entry which is preliminary data.</text>
</comment>
<evidence type="ECO:0000256" key="1">
    <source>
        <dbReference type="SAM" id="Phobius"/>
    </source>
</evidence>
<accession>A0A0W8E164</accession>
<keyword evidence="1" id="KW-0812">Transmembrane</keyword>
<protein>
    <submittedName>
        <fullName evidence="2">Uncharacterized protein</fullName>
    </submittedName>
</protein>
<proteinExistence type="predicted"/>
<keyword evidence="1" id="KW-0472">Membrane</keyword>
<evidence type="ECO:0000313" key="2">
    <source>
        <dbReference type="EMBL" id="KUG02362.1"/>
    </source>
</evidence>
<reference evidence="2" key="1">
    <citation type="journal article" date="2015" name="Proc. Natl. Acad. Sci. U.S.A.">
        <title>Networks of energetic and metabolic interactions define dynamics in microbial communities.</title>
        <authorList>
            <person name="Embree M."/>
            <person name="Liu J.K."/>
            <person name="Al-Bassam M.M."/>
            <person name="Zengler K."/>
        </authorList>
    </citation>
    <scope>NUCLEOTIDE SEQUENCE</scope>
</reference>